<organism evidence="1 2">
    <name type="scientific">Sphingomonas sanxanigenens DSM 19645 = NX02</name>
    <dbReference type="NCBI Taxonomy" id="1123269"/>
    <lineage>
        <taxon>Bacteria</taxon>
        <taxon>Pseudomonadati</taxon>
        <taxon>Pseudomonadota</taxon>
        <taxon>Alphaproteobacteria</taxon>
        <taxon>Sphingomonadales</taxon>
        <taxon>Sphingomonadaceae</taxon>
        <taxon>Sphingomonas</taxon>
    </lineage>
</organism>
<sequence length="292" mass="30736">MTTQEADDLGNACGGFDAPTLDAIRSAADRYVEAHGLFMQIVGWAGQAAEGLVSRLPDEWRDRIESVGLAALDQAYAAAAATQPGSEEKGLRGRALGWTKGETWHRVATGVTGALGGLGGLATTLVDLPVTTTLILRSVQQVAASYGEDPALDETRAQSIAVFALGGPLPEDGTLETGLFAARLALTGKAVAEMLKAALPRFGAVVSQKALAQATPLLGAAAGAIVNPVFASYYQAMAHVHFGLRRIERTEDAAQVRACFERLVAAARADRSKTVTEAARRRVPRLARRDPY</sequence>
<dbReference type="KEGG" id="ssan:NX02_22515"/>
<dbReference type="InterPro" id="IPR024787">
    <property type="entry name" value="EcsC"/>
</dbReference>
<proteinExistence type="predicted"/>
<evidence type="ECO:0008006" key="3">
    <source>
        <dbReference type="Google" id="ProtNLM"/>
    </source>
</evidence>
<keyword evidence="2" id="KW-1185">Reference proteome</keyword>
<evidence type="ECO:0000313" key="2">
    <source>
        <dbReference type="Proteomes" id="UP000018851"/>
    </source>
</evidence>
<accession>W0AHV9</accession>
<dbReference type="Proteomes" id="UP000018851">
    <property type="component" value="Chromosome"/>
</dbReference>
<evidence type="ECO:0000313" key="1">
    <source>
        <dbReference type="EMBL" id="AHE56122.1"/>
    </source>
</evidence>
<dbReference type="OrthoDB" id="7569638at2"/>
<dbReference type="PANTHER" id="PTHR41260:SF1">
    <property type="entry name" value="PROTEIN ECSC"/>
    <property type="match status" value="1"/>
</dbReference>
<dbReference type="Pfam" id="PF12787">
    <property type="entry name" value="EcsC"/>
    <property type="match status" value="1"/>
</dbReference>
<dbReference type="PANTHER" id="PTHR41260">
    <property type="entry name" value="PROTEIN ECSC"/>
    <property type="match status" value="1"/>
</dbReference>
<dbReference type="RefSeq" id="WP_025294251.1">
    <property type="nucleotide sequence ID" value="NZ_CP006644.1"/>
</dbReference>
<gene>
    <name evidence="1" type="ORF">NX02_22515</name>
</gene>
<dbReference type="AlphaFoldDB" id="W0AHV9"/>
<dbReference type="EMBL" id="CP006644">
    <property type="protein sequence ID" value="AHE56122.1"/>
    <property type="molecule type" value="Genomic_DNA"/>
</dbReference>
<protein>
    <recommendedName>
        <fullName evidence="3">Protein EcsC</fullName>
    </recommendedName>
</protein>
<dbReference type="STRING" id="1123269.NX02_22515"/>
<dbReference type="HOGENOM" id="CLU_087250_0_0_5"/>
<dbReference type="eggNOG" id="ENOG502Z7KX">
    <property type="taxonomic scope" value="Bacteria"/>
</dbReference>
<reference evidence="1 2" key="1">
    <citation type="submission" date="2013-07" db="EMBL/GenBank/DDBJ databases">
        <title>Completed genome of Sphingomonas sanxanigenens NX02.</title>
        <authorList>
            <person name="Ma T."/>
            <person name="Huang H."/>
            <person name="Wu M."/>
            <person name="Li X."/>
            <person name="Li G."/>
        </authorList>
    </citation>
    <scope>NUCLEOTIDE SEQUENCE [LARGE SCALE GENOMIC DNA]</scope>
    <source>
        <strain evidence="1 2">NX02</strain>
    </source>
</reference>
<dbReference type="PATRIC" id="fig|1123269.5.peg.4402"/>
<name>W0AHV9_9SPHN</name>